<evidence type="ECO:0000313" key="1">
    <source>
        <dbReference type="EMBL" id="QHN77805.1"/>
    </source>
</evidence>
<gene>
    <name evidence="1" type="ORF">DS421_19g655990</name>
</gene>
<name>A0A6B9V9V5_ARAHY</name>
<organism evidence="1 2">
    <name type="scientific">Arachis hypogaea</name>
    <name type="common">Peanut</name>
    <dbReference type="NCBI Taxonomy" id="3818"/>
    <lineage>
        <taxon>Eukaryota</taxon>
        <taxon>Viridiplantae</taxon>
        <taxon>Streptophyta</taxon>
        <taxon>Embryophyta</taxon>
        <taxon>Tracheophyta</taxon>
        <taxon>Spermatophyta</taxon>
        <taxon>Magnoliopsida</taxon>
        <taxon>eudicotyledons</taxon>
        <taxon>Gunneridae</taxon>
        <taxon>Pentapetalae</taxon>
        <taxon>rosids</taxon>
        <taxon>fabids</taxon>
        <taxon>Fabales</taxon>
        <taxon>Fabaceae</taxon>
        <taxon>Papilionoideae</taxon>
        <taxon>50 kb inversion clade</taxon>
        <taxon>dalbergioids sensu lato</taxon>
        <taxon>Dalbergieae</taxon>
        <taxon>Pterocarpus clade</taxon>
        <taxon>Arachis</taxon>
    </lineage>
</organism>
<protein>
    <submittedName>
        <fullName evidence="1">Uncharacterized protein</fullName>
    </submittedName>
</protein>
<dbReference type="Proteomes" id="UP000464620">
    <property type="component" value="Chromosome B09"/>
</dbReference>
<sequence>MPSILSGTPSLQLPSAPSLDYCTSVPRHAAQVACPWTCELFKLGVPRLGSQVARPSDFLGLACHAFDTKCHAIVEVLLGMVSWRATPLCSSGTPIVVDGSAVPRPTWHATPNLACHAPFMSSIWLSGILY</sequence>
<dbReference type="AlphaFoldDB" id="A0A6B9V9V5"/>
<dbReference type="EMBL" id="CP031001">
    <property type="protein sequence ID" value="QHN77805.1"/>
    <property type="molecule type" value="Genomic_DNA"/>
</dbReference>
<accession>A0A6B9V9V5</accession>
<evidence type="ECO:0000313" key="2">
    <source>
        <dbReference type="Proteomes" id="UP000464620"/>
    </source>
</evidence>
<proteinExistence type="predicted"/>
<reference evidence="1 2" key="1">
    <citation type="submission" date="2020-01" db="EMBL/GenBank/DDBJ databases">
        <title>Genome sequence of Arachis hypogaea, cultivar Shitouqi.</title>
        <authorList>
            <person name="Zhuang W."/>
            <person name="Chen H."/>
            <person name="Varshney R."/>
            <person name="Wang D."/>
            <person name="Ming R."/>
        </authorList>
    </citation>
    <scope>NUCLEOTIDE SEQUENCE [LARGE SCALE GENOMIC DNA]</scope>
    <source>
        <tissue evidence="1">Young leaf</tissue>
    </source>
</reference>